<dbReference type="PANTHER" id="PTHR45623">
    <property type="entry name" value="CHROMODOMAIN-HELICASE-DNA-BINDING PROTEIN 3-RELATED-RELATED"/>
    <property type="match status" value="1"/>
</dbReference>
<evidence type="ECO:0000256" key="8">
    <source>
        <dbReference type="SAM" id="MobiDB-lite"/>
    </source>
</evidence>
<feature type="domain" description="Zinc finger PHD-type" evidence="9">
    <location>
        <begin position="316"/>
        <end position="374"/>
    </location>
</feature>
<dbReference type="GO" id="GO:0005634">
    <property type="term" value="C:nucleus"/>
    <property type="evidence" value="ECO:0007669"/>
    <property type="project" value="TreeGrafter"/>
</dbReference>
<keyword evidence="3" id="KW-0547">Nucleotide-binding</keyword>
<evidence type="ECO:0000313" key="10">
    <source>
        <dbReference type="EMBL" id="CAG8204527.1"/>
    </source>
</evidence>
<keyword evidence="11" id="KW-1185">Reference proteome</keyword>
<dbReference type="GO" id="GO:0003682">
    <property type="term" value="F:chromatin binding"/>
    <property type="evidence" value="ECO:0007669"/>
    <property type="project" value="TreeGrafter"/>
</dbReference>
<comment type="caution">
    <text evidence="10">The sequence shown here is derived from an EMBL/GenBank/DDBJ whole genome shotgun (WGS) entry which is preliminary data.</text>
</comment>
<dbReference type="GO" id="GO:0140658">
    <property type="term" value="F:ATP-dependent chromatin remodeler activity"/>
    <property type="evidence" value="ECO:0007669"/>
    <property type="project" value="TreeGrafter"/>
</dbReference>
<keyword evidence="2" id="KW-0479">Metal-binding</keyword>
<dbReference type="AlphaFoldDB" id="A0A9W4HZ69"/>
<evidence type="ECO:0000259" key="9">
    <source>
        <dbReference type="SMART" id="SM00249"/>
    </source>
</evidence>
<dbReference type="GO" id="GO:0005524">
    <property type="term" value="F:ATP binding"/>
    <property type="evidence" value="ECO:0007669"/>
    <property type="project" value="UniProtKB-KW"/>
</dbReference>
<proteinExistence type="predicted"/>
<dbReference type="Proteomes" id="UP001153618">
    <property type="component" value="Unassembled WGS sequence"/>
</dbReference>
<feature type="domain" description="Zinc finger PHD-type" evidence="9">
    <location>
        <begin position="389"/>
        <end position="477"/>
    </location>
</feature>
<feature type="region of interest" description="Disordered" evidence="8">
    <location>
        <begin position="1"/>
        <end position="58"/>
    </location>
</feature>
<keyword evidence="7" id="KW-0539">Nucleus</keyword>
<dbReference type="GO" id="GO:0016887">
    <property type="term" value="F:ATP hydrolysis activity"/>
    <property type="evidence" value="ECO:0007669"/>
    <property type="project" value="TreeGrafter"/>
</dbReference>
<gene>
    <name evidence="10" type="ORF">POLS_LOCUS7637</name>
</gene>
<dbReference type="Pfam" id="PF23615">
    <property type="entry name" value="Chromo_MIT1"/>
    <property type="match status" value="1"/>
</dbReference>
<evidence type="ECO:0000256" key="3">
    <source>
        <dbReference type="ARBA" id="ARBA00022741"/>
    </source>
</evidence>
<dbReference type="GO" id="GO:0042393">
    <property type="term" value="F:histone binding"/>
    <property type="evidence" value="ECO:0007669"/>
    <property type="project" value="TreeGrafter"/>
</dbReference>
<dbReference type="SMART" id="SM00249">
    <property type="entry name" value="PHD"/>
    <property type="match status" value="2"/>
</dbReference>
<dbReference type="OrthoDB" id="5857104at2759"/>
<feature type="compositionally biased region" description="Basic residues" evidence="8">
    <location>
        <begin position="227"/>
        <end position="244"/>
    </location>
</feature>
<protein>
    <recommendedName>
        <fullName evidence="9">Zinc finger PHD-type domain-containing protein</fullName>
    </recommendedName>
</protein>
<evidence type="ECO:0000256" key="2">
    <source>
        <dbReference type="ARBA" id="ARBA00022723"/>
    </source>
</evidence>
<keyword evidence="6" id="KW-0067">ATP-binding</keyword>
<organism evidence="10 11">
    <name type="scientific">Penicillium olsonii</name>
    <dbReference type="NCBI Taxonomy" id="99116"/>
    <lineage>
        <taxon>Eukaryota</taxon>
        <taxon>Fungi</taxon>
        <taxon>Dikarya</taxon>
        <taxon>Ascomycota</taxon>
        <taxon>Pezizomycotina</taxon>
        <taxon>Eurotiomycetes</taxon>
        <taxon>Eurotiomycetidae</taxon>
        <taxon>Eurotiales</taxon>
        <taxon>Aspergillaceae</taxon>
        <taxon>Penicillium</taxon>
    </lineage>
</organism>
<evidence type="ECO:0000256" key="6">
    <source>
        <dbReference type="ARBA" id="ARBA00022840"/>
    </source>
</evidence>
<evidence type="ECO:0000256" key="1">
    <source>
        <dbReference type="ARBA" id="ARBA00011353"/>
    </source>
</evidence>
<dbReference type="EMBL" id="CAJVOS010000049">
    <property type="protein sequence ID" value="CAG8204527.1"/>
    <property type="molecule type" value="Genomic_DNA"/>
</dbReference>
<accession>A0A9W4HZ69</accession>
<dbReference type="InterPro" id="IPR056616">
    <property type="entry name" value="Chromo_MIT1"/>
</dbReference>
<dbReference type="InterPro" id="IPR016197">
    <property type="entry name" value="Chromo-like_dom_sf"/>
</dbReference>
<dbReference type="GO" id="GO:0003677">
    <property type="term" value="F:DNA binding"/>
    <property type="evidence" value="ECO:0007669"/>
    <property type="project" value="TreeGrafter"/>
</dbReference>
<dbReference type="Gene3D" id="3.30.40.10">
    <property type="entry name" value="Zinc/RING finger domain, C3HC4 (zinc finger)"/>
    <property type="match status" value="1"/>
</dbReference>
<name>A0A9W4HZ69_PENOL</name>
<reference evidence="10" key="1">
    <citation type="submission" date="2021-07" db="EMBL/GenBank/DDBJ databases">
        <authorList>
            <person name="Branca A.L. A."/>
        </authorList>
    </citation>
    <scope>NUCLEOTIDE SEQUENCE</scope>
</reference>
<dbReference type="Pfam" id="PF23614">
    <property type="entry name" value="DUF7141"/>
    <property type="match status" value="1"/>
</dbReference>
<dbReference type="InterPro" id="IPR041684">
    <property type="entry name" value="Znf-PHD-like"/>
</dbReference>
<dbReference type="CDD" id="cd15489">
    <property type="entry name" value="PHD_SF"/>
    <property type="match status" value="2"/>
</dbReference>
<evidence type="ECO:0000256" key="7">
    <source>
        <dbReference type="ARBA" id="ARBA00023242"/>
    </source>
</evidence>
<dbReference type="PANTHER" id="PTHR45623:SF17">
    <property type="entry name" value="CHROMODOMAIN-HELICASE-DNA-BINDING PROTEIN 3-RELATED"/>
    <property type="match status" value="1"/>
</dbReference>
<evidence type="ECO:0000256" key="4">
    <source>
        <dbReference type="ARBA" id="ARBA00022771"/>
    </source>
</evidence>
<evidence type="ECO:0000256" key="5">
    <source>
        <dbReference type="ARBA" id="ARBA00022833"/>
    </source>
</evidence>
<keyword evidence="5" id="KW-0862">Zinc</keyword>
<dbReference type="InterPro" id="IPR055565">
    <property type="entry name" value="DUF7141"/>
</dbReference>
<dbReference type="InterPro" id="IPR011011">
    <property type="entry name" value="Znf_FYVE_PHD"/>
</dbReference>
<keyword evidence="4" id="KW-0863">Zinc-finger</keyword>
<feature type="region of interest" description="Disordered" evidence="8">
    <location>
        <begin position="192"/>
        <end position="260"/>
    </location>
</feature>
<sequence>MSDFENNAGVSDMAQVDLDPGAAISQQSFDPSEGASRSKTSSMNINGSEDSDKNPDNVSTSFEIIVPKIANPEDYDYLPGRFEAFSILAVDMYEPKLIVRLKSGERTTITAKQLLKLTNGPHVLRDFLDGSQSPDPLSMNLDPKPHLIHTSGDGADDVDDSVTRQIGIARNRQRRLGISGASFSHFFSTRSTRNNEKVVQDSSSSEELENIESSPAPSTDSEDVRPNRRRHLRRGAQKNKRRRTRESSEESLASERGTRVSTRLKKAAKYNFKERMEDDEMSEVEVVAPKKKFSGAKEQFVELPEDDPFREAHSSKCFSCGRWEDESSREETLVYCQGCTSSYHRECLGTRAARKHLVTKVGADNFILQCSRCLGIKHRDHDILPHLGHCAVCKEAGPMSTPLRDSYTAQEEQQLREENGGIDPTTEVEMSRVNNIDNVLTRCTRCKRAFHIEHILPTPGADRSEIRPEYWHCSDCSNLPDEILPIGVIVAWRPKTDVKVVPGLVELVPEIEKEYLVKWAKKSYFHVVWMPGDWVWCMAHAAMFQTFLKSPKANKPIWTIEEAVPEENLRIDIVFDVEYTREPESAEERANPELVERVFVKFQGLPYEETLWEFPPAQTDVARWEAFKNALADKVFAESIQPPKYKALQERLKAAREKDFEKDLVLKSQPKMVTGGKLMEYQLDGVNWMYYILFRSLLFCRP</sequence>
<dbReference type="GO" id="GO:0000785">
    <property type="term" value="C:chromatin"/>
    <property type="evidence" value="ECO:0007669"/>
    <property type="project" value="TreeGrafter"/>
</dbReference>
<dbReference type="SUPFAM" id="SSF57903">
    <property type="entry name" value="FYVE/PHD zinc finger"/>
    <property type="match status" value="2"/>
</dbReference>
<comment type="subunit">
    <text evidence="1">Component of the NuA4 histone acetyltransferase complex.</text>
</comment>
<dbReference type="InterPro" id="IPR001965">
    <property type="entry name" value="Znf_PHD"/>
</dbReference>
<evidence type="ECO:0000313" key="11">
    <source>
        <dbReference type="Proteomes" id="UP001153618"/>
    </source>
</evidence>
<dbReference type="InterPro" id="IPR013083">
    <property type="entry name" value="Znf_RING/FYVE/PHD"/>
</dbReference>
<dbReference type="SUPFAM" id="SSF54160">
    <property type="entry name" value="Chromo domain-like"/>
    <property type="match status" value="1"/>
</dbReference>
<dbReference type="GO" id="GO:0008270">
    <property type="term" value="F:zinc ion binding"/>
    <property type="evidence" value="ECO:0007669"/>
    <property type="project" value="UniProtKB-KW"/>
</dbReference>
<dbReference type="Pfam" id="PF15446">
    <property type="entry name" value="zf-PHD-like"/>
    <property type="match status" value="1"/>
</dbReference>
<feature type="compositionally biased region" description="Polar residues" evidence="8">
    <location>
        <begin position="24"/>
        <end position="48"/>
    </location>
</feature>